<feature type="transmembrane region" description="Helical" evidence="1">
    <location>
        <begin position="98"/>
        <end position="119"/>
    </location>
</feature>
<name>A0A6G6Y256_9SPHN</name>
<feature type="transmembrane region" description="Helical" evidence="1">
    <location>
        <begin position="356"/>
        <end position="372"/>
    </location>
</feature>
<proteinExistence type="predicted"/>
<protein>
    <submittedName>
        <fullName evidence="2">Uncharacterized protein</fullName>
    </submittedName>
</protein>
<feature type="transmembrane region" description="Helical" evidence="1">
    <location>
        <begin position="326"/>
        <end position="350"/>
    </location>
</feature>
<feature type="transmembrane region" description="Helical" evidence="1">
    <location>
        <begin position="168"/>
        <end position="186"/>
    </location>
</feature>
<reference evidence="2 3" key="1">
    <citation type="submission" date="2020-02" db="EMBL/GenBank/DDBJ databases">
        <authorList>
            <person name="Zheng R.K."/>
            <person name="Sun C.M."/>
        </authorList>
    </citation>
    <scope>NUCLEOTIDE SEQUENCE [LARGE SCALE GENOMIC DNA]</scope>
    <source>
        <strain evidence="3">zrk23</strain>
    </source>
</reference>
<dbReference type="AlphaFoldDB" id="A0A6G6Y256"/>
<dbReference type="KEGG" id="spzr:G5C33_01875"/>
<feature type="transmembrane region" description="Helical" evidence="1">
    <location>
        <begin position="139"/>
        <end position="161"/>
    </location>
</feature>
<dbReference type="EMBL" id="CP049109">
    <property type="protein sequence ID" value="QIG78656.1"/>
    <property type="molecule type" value="Genomic_DNA"/>
</dbReference>
<keyword evidence="1" id="KW-0472">Membrane</keyword>
<dbReference type="Proteomes" id="UP000501568">
    <property type="component" value="Chromosome"/>
</dbReference>
<evidence type="ECO:0000313" key="2">
    <source>
        <dbReference type="EMBL" id="QIG78656.1"/>
    </source>
</evidence>
<keyword evidence="3" id="KW-1185">Reference proteome</keyword>
<gene>
    <name evidence="2" type="ORF">G5C33_01875</name>
</gene>
<feature type="transmembrane region" description="Helical" evidence="1">
    <location>
        <begin position="284"/>
        <end position="305"/>
    </location>
</feature>
<accession>A0A6G6Y256</accession>
<feature type="transmembrane region" description="Helical" evidence="1">
    <location>
        <begin position="58"/>
        <end position="77"/>
    </location>
</feature>
<feature type="transmembrane region" description="Helical" evidence="1">
    <location>
        <begin position="244"/>
        <end position="264"/>
    </location>
</feature>
<sequence length="404" mass="42846">MIADIVMAVAGLALAAVTLNPRLLKSDLWRATVTPLASIIGSGFLVAGPILGHAAGHWAFAGMAGLCLVSWIFGMAIRENIRRAEPMLADDQSNLIDWLDWAASLALAFAYFVSVAYYLDLLSSFALKGLGIVDPNIGRVITTAIIGTLGVLGLFGGLRWLEHVELGAVGIKLALIGGVIAALFYVDGADLIAGTLPFEQTANVQGFETVQILLGLIILVQGFETSRYLGDSYDRETRVRTMRNAQLIAFAIYIVFIVLLTPWLDGKLPPKGGETHIIDLLRPVGTLIPIFVIGAALMSQLSAAVADMNGASGLLHGAVKRVPVSLAYVICAGASIAIVWSTSIFGVIVWASKAFVLYYGIQSVTACAVEIIDARPTRWWRVALFGAVTLLAVAVLVLGKSAEG</sequence>
<evidence type="ECO:0000313" key="3">
    <source>
        <dbReference type="Proteomes" id="UP000501568"/>
    </source>
</evidence>
<feature type="transmembrane region" description="Helical" evidence="1">
    <location>
        <begin position="206"/>
        <end position="223"/>
    </location>
</feature>
<feature type="transmembrane region" description="Helical" evidence="1">
    <location>
        <begin position="31"/>
        <end position="52"/>
    </location>
</feature>
<dbReference type="RefSeq" id="WP_165325654.1">
    <property type="nucleotide sequence ID" value="NZ_CP049109.1"/>
</dbReference>
<keyword evidence="1" id="KW-0812">Transmembrane</keyword>
<feature type="transmembrane region" description="Helical" evidence="1">
    <location>
        <begin position="6"/>
        <end position="24"/>
    </location>
</feature>
<keyword evidence="1" id="KW-1133">Transmembrane helix</keyword>
<dbReference type="Gene3D" id="1.20.1740.10">
    <property type="entry name" value="Amino acid/polyamine transporter I"/>
    <property type="match status" value="1"/>
</dbReference>
<organism evidence="2 3">
    <name type="scientific">Stakelama tenebrarum</name>
    <dbReference type="NCBI Taxonomy" id="2711215"/>
    <lineage>
        <taxon>Bacteria</taxon>
        <taxon>Pseudomonadati</taxon>
        <taxon>Pseudomonadota</taxon>
        <taxon>Alphaproteobacteria</taxon>
        <taxon>Sphingomonadales</taxon>
        <taxon>Sphingomonadaceae</taxon>
        <taxon>Stakelama</taxon>
    </lineage>
</organism>
<evidence type="ECO:0000256" key="1">
    <source>
        <dbReference type="SAM" id="Phobius"/>
    </source>
</evidence>
<feature type="transmembrane region" description="Helical" evidence="1">
    <location>
        <begin position="379"/>
        <end position="399"/>
    </location>
</feature>